<dbReference type="Gene3D" id="2.30.110.10">
    <property type="entry name" value="Electron Transport, Fmn-binding Protein, Chain A"/>
    <property type="match status" value="1"/>
</dbReference>
<feature type="domain" description="Pyridoxine 5'-phosphate oxidase dimerisation C-terminal" evidence="7">
    <location>
        <begin position="171"/>
        <end position="211"/>
    </location>
</feature>
<dbReference type="NCBIfam" id="NF004231">
    <property type="entry name" value="PRK05679.1"/>
    <property type="match status" value="1"/>
</dbReference>
<dbReference type="GO" id="GO:0010181">
    <property type="term" value="F:FMN binding"/>
    <property type="evidence" value="ECO:0007669"/>
    <property type="project" value="InterPro"/>
</dbReference>
<dbReference type="AlphaFoldDB" id="A0A644UHJ2"/>
<evidence type="ECO:0000313" key="8">
    <source>
        <dbReference type="EMBL" id="MPL78293.1"/>
    </source>
</evidence>
<keyword evidence="4 8" id="KW-0560">Oxidoreductase</keyword>
<evidence type="ECO:0000256" key="4">
    <source>
        <dbReference type="ARBA" id="ARBA00023002"/>
    </source>
</evidence>
<dbReference type="PIRSF" id="PIRSF000190">
    <property type="entry name" value="Pyd_amn-ph_oxd"/>
    <property type="match status" value="1"/>
</dbReference>
<dbReference type="HAMAP" id="MF_01629">
    <property type="entry name" value="PdxH"/>
    <property type="match status" value="1"/>
</dbReference>
<protein>
    <submittedName>
        <fullName evidence="8">Pyridoxine/pyridoxamine 5'-phosphate oxidase</fullName>
        <ecNumber evidence="8">1.4.3.5</ecNumber>
    </submittedName>
</protein>
<dbReference type="SUPFAM" id="SSF50475">
    <property type="entry name" value="FMN-binding split barrel"/>
    <property type="match status" value="1"/>
</dbReference>
<dbReference type="Pfam" id="PF10590">
    <property type="entry name" value="PNP_phzG_C"/>
    <property type="match status" value="1"/>
</dbReference>
<evidence type="ECO:0000256" key="5">
    <source>
        <dbReference type="SAM" id="MobiDB-lite"/>
    </source>
</evidence>
<dbReference type="EMBL" id="VSSQ01000115">
    <property type="protein sequence ID" value="MPL78293.1"/>
    <property type="molecule type" value="Genomic_DNA"/>
</dbReference>
<evidence type="ECO:0000256" key="2">
    <source>
        <dbReference type="ARBA" id="ARBA00022630"/>
    </source>
</evidence>
<dbReference type="EC" id="1.4.3.5" evidence="8"/>
<dbReference type="GO" id="GO:0004733">
    <property type="term" value="F:pyridoxamine phosphate oxidase activity"/>
    <property type="evidence" value="ECO:0007669"/>
    <property type="project" value="UniProtKB-EC"/>
</dbReference>
<dbReference type="Pfam" id="PF01243">
    <property type="entry name" value="PNPOx_N"/>
    <property type="match status" value="1"/>
</dbReference>
<evidence type="ECO:0000259" key="6">
    <source>
        <dbReference type="Pfam" id="PF01243"/>
    </source>
</evidence>
<feature type="compositionally biased region" description="Basic and acidic residues" evidence="5">
    <location>
        <begin position="1"/>
        <end position="13"/>
    </location>
</feature>
<reference evidence="8" key="1">
    <citation type="submission" date="2019-08" db="EMBL/GenBank/DDBJ databases">
        <authorList>
            <person name="Kucharzyk K."/>
            <person name="Murdoch R.W."/>
            <person name="Higgins S."/>
            <person name="Loffler F."/>
        </authorList>
    </citation>
    <scope>NUCLEOTIDE SEQUENCE</scope>
</reference>
<dbReference type="InterPro" id="IPR019576">
    <property type="entry name" value="Pyridoxamine_oxidase_dimer_C"/>
</dbReference>
<evidence type="ECO:0000256" key="1">
    <source>
        <dbReference type="ARBA" id="ARBA00001917"/>
    </source>
</evidence>
<name>A0A644UHJ2_9ZZZZ</name>
<dbReference type="PANTHER" id="PTHR10851">
    <property type="entry name" value="PYRIDOXINE-5-PHOSPHATE OXIDASE"/>
    <property type="match status" value="1"/>
</dbReference>
<dbReference type="GO" id="GO:0008615">
    <property type="term" value="P:pyridoxine biosynthetic process"/>
    <property type="evidence" value="ECO:0007669"/>
    <property type="project" value="InterPro"/>
</dbReference>
<comment type="caution">
    <text evidence="8">The sequence shown here is derived from an EMBL/GenBank/DDBJ whole genome shotgun (WGS) entry which is preliminary data.</text>
</comment>
<keyword evidence="3" id="KW-0288">FMN</keyword>
<comment type="cofactor">
    <cofactor evidence="1">
        <name>FMN</name>
        <dbReference type="ChEBI" id="CHEBI:58210"/>
    </cofactor>
</comment>
<feature type="domain" description="Pyridoxamine 5'-phosphate oxidase N-terminal" evidence="6">
    <location>
        <begin position="44"/>
        <end position="158"/>
    </location>
</feature>
<evidence type="ECO:0000259" key="7">
    <source>
        <dbReference type="Pfam" id="PF10590"/>
    </source>
</evidence>
<gene>
    <name evidence="8" type="primary">pdxH_4</name>
    <name evidence="8" type="ORF">SDC9_24157</name>
</gene>
<dbReference type="InterPro" id="IPR000659">
    <property type="entry name" value="Pyridox_Oxase"/>
</dbReference>
<keyword evidence="2" id="KW-0285">Flavoprotein</keyword>
<sequence>MKEKRLYHMRKDYSPSPLKESLLSPHPLSQFEKWFDEARESEKYEVNAMILSTCGDDGAPSSRVVLLKKYSPEGYVFFTNYESKKGDDMERNPKAALLFYWPGSMRQIRIEGQVSRIPSAESDEYFSSRPAESRASAILSKQSRPLDDKEAFDQRVQTLAAEGNTERPPYWGGYILNPLYYEFWQGATGRTHDRFTYTKDGDNWKITRLFP</sequence>
<proteinExistence type="inferred from homology"/>
<dbReference type="NCBIfam" id="TIGR00558">
    <property type="entry name" value="pdxH"/>
    <property type="match status" value="1"/>
</dbReference>
<organism evidence="8">
    <name type="scientific">bioreactor metagenome</name>
    <dbReference type="NCBI Taxonomy" id="1076179"/>
    <lineage>
        <taxon>unclassified sequences</taxon>
        <taxon>metagenomes</taxon>
        <taxon>ecological metagenomes</taxon>
    </lineage>
</organism>
<evidence type="ECO:0000256" key="3">
    <source>
        <dbReference type="ARBA" id="ARBA00022643"/>
    </source>
</evidence>
<accession>A0A644UHJ2</accession>
<dbReference type="InterPro" id="IPR011576">
    <property type="entry name" value="Pyridox_Oxase_N"/>
</dbReference>
<feature type="region of interest" description="Disordered" evidence="5">
    <location>
        <begin position="1"/>
        <end position="21"/>
    </location>
</feature>
<dbReference type="InterPro" id="IPR012349">
    <property type="entry name" value="Split_barrel_FMN-bd"/>
</dbReference>
<dbReference type="PANTHER" id="PTHR10851:SF0">
    <property type="entry name" value="PYRIDOXINE-5'-PHOSPHATE OXIDASE"/>
    <property type="match status" value="1"/>
</dbReference>